<proteinExistence type="predicted"/>
<dbReference type="Proteomes" id="UP000823823">
    <property type="component" value="Unassembled WGS sequence"/>
</dbReference>
<reference evidence="1" key="1">
    <citation type="journal article" date="2021" name="PeerJ">
        <title>Extensive microbial diversity within the chicken gut microbiome revealed by metagenomics and culture.</title>
        <authorList>
            <person name="Gilroy R."/>
            <person name="Ravi A."/>
            <person name="Getino M."/>
            <person name="Pursley I."/>
            <person name="Horton D.L."/>
            <person name="Alikhan N.F."/>
            <person name="Baker D."/>
            <person name="Gharbi K."/>
            <person name="Hall N."/>
            <person name="Watson M."/>
            <person name="Adriaenssens E.M."/>
            <person name="Foster-Nyarko E."/>
            <person name="Jarju S."/>
            <person name="Secka A."/>
            <person name="Antonio M."/>
            <person name="Oren A."/>
            <person name="Chaudhuri R.R."/>
            <person name="La Ragione R."/>
            <person name="Hildebrand F."/>
            <person name="Pallen M.J."/>
        </authorList>
    </citation>
    <scope>NUCLEOTIDE SEQUENCE</scope>
    <source>
        <strain evidence="1">ChiHjej13B12-24818</strain>
    </source>
</reference>
<evidence type="ECO:0000313" key="2">
    <source>
        <dbReference type="Proteomes" id="UP000823823"/>
    </source>
</evidence>
<dbReference type="PANTHER" id="PTHR21525">
    <property type="entry name" value="MOTILE SPERM PROTEIN"/>
    <property type="match status" value="1"/>
</dbReference>
<sequence length="273" mass="27668">MSFYGMDTEQGESFAQLLAERRGTIEERAAQLDGVIQGIDSFWRGADAQNFRSEWSSIHGSVISQAVERLWGMARELSDHAQEQDVCSAEGVGKVGEMLGDIFPFGGPLKNPLAGFGDLASYTPFGVPGAAAKEMFKHAGEVFAHGGEGAIVPWLRNAYELKSASKVLGPIGYGVTGGFEFADRWAEDAGDPSLSTGERFTRAGVDAGANVAGGAAGAWLGAKGGAAAGAAIGSIFPGAGTAVGGVIGGVVGAVGGGIAGSGIANTAIDWILG</sequence>
<accession>A0A9D2RN35</accession>
<comment type="caution">
    <text evidence="1">The sequence shown here is derived from an EMBL/GenBank/DDBJ whole genome shotgun (WGS) entry which is preliminary data.</text>
</comment>
<evidence type="ECO:0000313" key="1">
    <source>
        <dbReference type="EMBL" id="HJB09428.1"/>
    </source>
</evidence>
<dbReference type="AlphaFoldDB" id="A0A9D2RN35"/>
<organism evidence="1 2">
    <name type="scientific">Candidatus Brachybacterium merdavium</name>
    <dbReference type="NCBI Taxonomy" id="2838513"/>
    <lineage>
        <taxon>Bacteria</taxon>
        <taxon>Bacillati</taxon>
        <taxon>Actinomycetota</taxon>
        <taxon>Actinomycetes</taxon>
        <taxon>Micrococcales</taxon>
        <taxon>Dermabacteraceae</taxon>
        <taxon>Brachybacterium</taxon>
    </lineage>
</organism>
<dbReference type="EMBL" id="DWZH01000020">
    <property type="protein sequence ID" value="HJB09428.1"/>
    <property type="molecule type" value="Genomic_DNA"/>
</dbReference>
<gene>
    <name evidence="1" type="ORF">H9786_02675</name>
</gene>
<dbReference type="SUPFAM" id="SSF140453">
    <property type="entry name" value="EsxAB dimer-like"/>
    <property type="match status" value="1"/>
</dbReference>
<protein>
    <submittedName>
        <fullName evidence="1">WXG100 family type VII secretion target</fullName>
    </submittedName>
</protein>
<dbReference type="Gene3D" id="1.10.287.1060">
    <property type="entry name" value="ESAT-6-like"/>
    <property type="match status" value="1"/>
</dbReference>
<name>A0A9D2RN35_9MICO</name>
<dbReference type="PANTHER" id="PTHR21525:SF9">
    <property type="entry name" value="CHANNEL_COLICIN DOMAIN-CONTAINING PROTEIN"/>
    <property type="match status" value="1"/>
</dbReference>
<dbReference type="InterPro" id="IPR036689">
    <property type="entry name" value="ESAT-6-like_sf"/>
</dbReference>
<reference evidence="1" key="2">
    <citation type="submission" date="2021-04" db="EMBL/GenBank/DDBJ databases">
        <authorList>
            <person name="Gilroy R."/>
        </authorList>
    </citation>
    <scope>NUCLEOTIDE SEQUENCE</scope>
    <source>
        <strain evidence="1">ChiHjej13B12-24818</strain>
    </source>
</reference>